<keyword evidence="3" id="KW-1003">Cell membrane</keyword>
<dbReference type="PANTHER" id="PTHR12869">
    <property type="entry name" value="SMALL SEVEN TRANSMEMBRANE DOMAIN-CONTAINING PROTEIN"/>
    <property type="match status" value="1"/>
</dbReference>
<evidence type="ECO:0000256" key="9">
    <source>
        <dbReference type="ARBA" id="ARBA00034846"/>
    </source>
</evidence>
<evidence type="ECO:0000256" key="2">
    <source>
        <dbReference type="ARBA" id="ARBA00004651"/>
    </source>
</evidence>
<evidence type="ECO:0000313" key="13">
    <source>
        <dbReference type="EMBL" id="CAD8960093.1"/>
    </source>
</evidence>
<dbReference type="EMBL" id="HBFK01006776">
    <property type="protein sequence ID" value="CAD8737545.1"/>
    <property type="molecule type" value="Transcribed_RNA"/>
</dbReference>
<feature type="transmembrane region" description="Helical" evidence="11">
    <location>
        <begin position="190"/>
        <end position="213"/>
    </location>
</feature>
<evidence type="ECO:0000313" key="12">
    <source>
        <dbReference type="EMBL" id="CAD8737545.1"/>
    </source>
</evidence>
<name>A0A6U4WDD8_HEMAN</name>
<feature type="transmembrane region" description="Helical" evidence="11">
    <location>
        <begin position="132"/>
        <end position="152"/>
    </location>
</feature>
<proteinExistence type="inferred from homology"/>
<evidence type="ECO:0000256" key="11">
    <source>
        <dbReference type="SAM" id="Phobius"/>
    </source>
</evidence>
<feature type="transmembrane region" description="Helical" evidence="11">
    <location>
        <begin position="164"/>
        <end position="184"/>
    </location>
</feature>
<comment type="subcellular location">
    <subcellularLocation>
        <location evidence="2">Cell membrane</location>
        <topology evidence="2">Multi-pass membrane protein</topology>
    </subcellularLocation>
    <subcellularLocation>
        <location evidence="1">Endoplasmic reticulum membrane</location>
        <topology evidence="1">Multi-pass membrane protein</topology>
    </subcellularLocation>
</comment>
<evidence type="ECO:0000256" key="4">
    <source>
        <dbReference type="ARBA" id="ARBA00022692"/>
    </source>
</evidence>
<dbReference type="AlphaFoldDB" id="A0A6U4WDD8"/>
<keyword evidence="5" id="KW-0256">Endoplasmic reticulum</keyword>
<reference evidence="13" key="1">
    <citation type="submission" date="2021-01" db="EMBL/GenBank/DDBJ databases">
        <authorList>
            <person name="Corre E."/>
            <person name="Pelletier E."/>
            <person name="Niang G."/>
            <person name="Scheremetjew M."/>
            <person name="Finn R."/>
            <person name="Kale V."/>
            <person name="Holt S."/>
            <person name="Cochrane G."/>
            <person name="Meng A."/>
            <person name="Brown T."/>
            <person name="Cohen L."/>
        </authorList>
    </citation>
    <scope>NUCLEOTIDE SEQUENCE</scope>
    <source>
        <strain evidence="12">CCMP441</strain>
        <strain evidence="13">CCMP644</strain>
    </source>
</reference>
<dbReference type="Pfam" id="PF09767">
    <property type="entry name" value="DUF2053"/>
    <property type="match status" value="1"/>
</dbReference>
<accession>A0A6U4WDD8</accession>
<dbReference type="GO" id="GO:0005789">
    <property type="term" value="C:endoplasmic reticulum membrane"/>
    <property type="evidence" value="ECO:0007669"/>
    <property type="project" value="UniProtKB-SubCell"/>
</dbReference>
<dbReference type="PANTHER" id="PTHR12869:SF0">
    <property type="entry name" value="BOS COMPLEX SUBUNIT TMEM147"/>
    <property type="match status" value="1"/>
</dbReference>
<evidence type="ECO:0000256" key="7">
    <source>
        <dbReference type="ARBA" id="ARBA00023136"/>
    </source>
</evidence>
<dbReference type="GO" id="GO:0005886">
    <property type="term" value="C:plasma membrane"/>
    <property type="evidence" value="ECO:0007669"/>
    <property type="project" value="UniProtKB-SubCell"/>
</dbReference>
<feature type="transmembrane region" description="Helical" evidence="11">
    <location>
        <begin position="94"/>
        <end position="112"/>
    </location>
</feature>
<sequence>MTLFHFANCFSLTFIPPWIVYKSKLEDYSTVPMGMQAAFVYAATQVLQMVLTATFVPSSAGDQRFDAAQELMKAFITLADCLGLQYLFQQKRTAHGAAFIGLTWATTESFLHRMVPLWLEAGSAQFSWHHTIISIEANIGIVTHACFALLVWMYLRRPQLRSQIAVVVLSQRFIVPLVTSYLRYEAMAEWPFVAVGAEVAMAMVLMLVTRGLLAQLEATR</sequence>
<evidence type="ECO:0000256" key="10">
    <source>
        <dbReference type="ARBA" id="ARBA00034899"/>
    </source>
</evidence>
<dbReference type="InterPro" id="IPR019164">
    <property type="entry name" value="TMEM147"/>
</dbReference>
<evidence type="ECO:0000256" key="3">
    <source>
        <dbReference type="ARBA" id="ARBA00022475"/>
    </source>
</evidence>
<dbReference type="EMBL" id="HBFX01023585">
    <property type="protein sequence ID" value="CAD8960093.1"/>
    <property type="molecule type" value="Transcribed_RNA"/>
</dbReference>
<evidence type="ECO:0000256" key="1">
    <source>
        <dbReference type="ARBA" id="ARBA00004477"/>
    </source>
</evidence>
<keyword evidence="7 11" id="KW-0472">Membrane</keyword>
<keyword evidence="4 11" id="KW-0812">Transmembrane</keyword>
<gene>
    <name evidence="13" type="ORF">HAND00432_LOCUS14334</name>
    <name evidence="12" type="ORF">HAND1043_LOCUS4037</name>
</gene>
<evidence type="ECO:0000256" key="6">
    <source>
        <dbReference type="ARBA" id="ARBA00022989"/>
    </source>
</evidence>
<organism evidence="13">
    <name type="scientific">Hemiselmis andersenii</name>
    <name type="common">Cryptophyte alga</name>
    <dbReference type="NCBI Taxonomy" id="464988"/>
    <lineage>
        <taxon>Eukaryota</taxon>
        <taxon>Cryptophyceae</taxon>
        <taxon>Cryptomonadales</taxon>
        <taxon>Hemiselmidaceae</taxon>
        <taxon>Hemiselmis</taxon>
    </lineage>
</organism>
<evidence type="ECO:0000256" key="5">
    <source>
        <dbReference type="ARBA" id="ARBA00022824"/>
    </source>
</evidence>
<evidence type="ECO:0000256" key="8">
    <source>
        <dbReference type="ARBA" id="ARBA00034739"/>
    </source>
</evidence>
<keyword evidence="6 11" id="KW-1133">Transmembrane helix</keyword>
<comment type="similarity">
    <text evidence="8">Belongs to the TMEM147 family.</text>
</comment>
<protein>
    <recommendedName>
        <fullName evidence="9">BOS complex subunit TMEM147</fullName>
    </recommendedName>
    <alternativeName>
        <fullName evidence="10">Transmembrane protein 147</fullName>
    </alternativeName>
</protein>